<feature type="transmembrane region" description="Helical" evidence="1">
    <location>
        <begin position="12"/>
        <end position="29"/>
    </location>
</feature>
<accession>A0ABW1IRE8</accession>
<feature type="transmembrane region" description="Helical" evidence="1">
    <location>
        <begin position="156"/>
        <end position="174"/>
    </location>
</feature>
<dbReference type="GO" id="GO:0016757">
    <property type="term" value="F:glycosyltransferase activity"/>
    <property type="evidence" value="ECO:0007669"/>
    <property type="project" value="UniProtKB-KW"/>
</dbReference>
<dbReference type="Pfam" id="PF01790">
    <property type="entry name" value="LGT"/>
    <property type="match status" value="1"/>
</dbReference>
<dbReference type="RefSeq" id="WP_379894985.1">
    <property type="nucleotide sequence ID" value="NZ_CBCSCT010000034.1"/>
</dbReference>
<sequence length="245" mass="28077">MPDILTIGPISLQAKLLMIFAAAVAAYYTMKLRMKHSSVTIHVSLLDAFMTGAWICVLFWKFGPVLRQPQWIWEEPLMIILASGGDTYLWIGMAAAIIYFYIWSLRKRVSLWLAADVLAYGLLVFHTVYQVFFWQYGMEADVPWGIRVIEEGVKYHPLNVYLAVLAVLSGIYLWRTRSPLGSGKHAGRFVLAFGTSRMVISLFEVQKGDQYLGFSQLQWWYFACMLLGYVWSYTSIISEKGDEHS</sequence>
<keyword evidence="1" id="KW-0812">Transmembrane</keyword>
<dbReference type="EC" id="2.4.99.-" evidence="2"/>
<comment type="caution">
    <text evidence="2">The sequence shown here is derived from an EMBL/GenBank/DDBJ whole genome shotgun (WGS) entry which is preliminary data.</text>
</comment>
<dbReference type="EMBL" id="JBHSQV010000166">
    <property type="protein sequence ID" value="MFC5987579.1"/>
    <property type="molecule type" value="Genomic_DNA"/>
</dbReference>
<protein>
    <submittedName>
        <fullName evidence="2">Prolipoprotein diacylglyceryl transferase family protein</fullName>
        <ecNumber evidence="2">2.4.99.-</ecNumber>
    </submittedName>
</protein>
<evidence type="ECO:0000313" key="2">
    <source>
        <dbReference type="EMBL" id="MFC5987579.1"/>
    </source>
</evidence>
<keyword evidence="1" id="KW-1133">Transmembrane helix</keyword>
<feature type="transmembrane region" description="Helical" evidence="1">
    <location>
        <begin position="87"/>
        <end position="105"/>
    </location>
</feature>
<keyword evidence="2" id="KW-0808">Transferase</keyword>
<gene>
    <name evidence="2" type="ORF">ACFPXP_14325</name>
</gene>
<name>A0ABW1IRE8_9BACL</name>
<feature type="transmembrane region" description="Helical" evidence="1">
    <location>
        <begin position="117"/>
        <end position="136"/>
    </location>
</feature>
<organism evidence="2 3">
    <name type="scientific">Marinicrinis lubricantis</name>
    <dbReference type="NCBI Taxonomy" id="2086470"/>
    <lineage>
        <taxon>Bacteria</taxon>
        <taxon>Bacillati</taxon>
        <taxon>Bacillota</taxon>
        <taxon>Bacilli</taxon>
        <taxon>Bacillales</taxon>
        <taxon>Paenibacillaceae</taxon>
    </lineage>
</organism>
<evidence type="ECO:0000313" key="3">
    <source>
        <dbReference type="Proteomes" id="UP001596250"/>
    </source>
</evidence>
<keyword evidence="1" id="KW-0472">Membrane</keyword>
<keyword evidence="3" id="KW-1185">Reference proteome</keyword>
<dbReference type="Proteomes" id="UP001596250">
    <property type="component" value="Unassembled WGS sequence"/>
</dbReference>
<evidence type="ECO:0000256" key="1">
    <source>
        <dbReference type="SAM" id="Phobius"/>
    </source>
</evidence>
<feature type="transmembrane region" description="Helical" evidence="1">
    <location>
        <begin position="186"/>
        <end position="205"/>
    </location>
</feature>
<dbReference type="InterPro" id="IPR001640">
    <property type="entry name" value="Lgt"/>
</dbReference>
<feature type="transmembrane region" description="Helical" evidence="1">
    <location>
        <begin position="41"/>
        <end position="60"/>
    </location>
</feature>
<feature type="transmembrane region" description="Helical" evidence="1">
    <location>
        <begin position="217"/>
        <end position="236"/>
    </location>
</feature>
<keyword evidence="2" id="KW-0328">Glycosyltransferase</keyword>
<proteinExistence type="predicted"/>
<reference evidence="3" key="1">
    <citation type="journal article" date="2019" name="Int. J. Syst. Evol. Microbiol.">
        <title>The Global Catalogue of Microorganisms (GCM) 10K type strain sequencing project: providing services to taxonomists for standard genome sequencing and annotation.</title>
        <authorList>
            <consortium name="The Broad Institute Genomics Platform"/>
            <consortium name="The Broad Institute Genome Sequencing Center for Infectious Disease"/>
            <person name="Wu L."/>
            <person name="Ma J."/>
        </authorList>
    </citation>
    <scope>NUCLEOTIDE SEQUENCE [LARGE SCALE GENOMIC DNA]</scope>
    <source>
        <strain evidence="3">CCM 8749</strain>
    </source>
</reference>